<dbReference type="EMBL" id="CAEZXP010000011">
    <property type="protein sequence ID" value="CAB4710823.1"/>
    <property type="molecule type" value="Genomic_DNA"/>
</dbReference>
<comment type="similarity">
    <text evidence="2">Belongs to the ribonucleoside diphosphate reductase class-2 family.</text>
</comment>
<evidence type="ECO:0000256" key="6">
    <source>
        <dbReference type="ARBA" id="ARBA00022634"/>
    </source>
</evidence>
<reference evidence="17" key="1">
    <citation type="submission" date="2020-05" db="EMBL/GenBank/DDBJ databases">
        <authorList>
            <person name="Chiriac C."/>
            <person name="Salcher M."/>
            <person name="Ghai R."/>
            <person name="Kavagutti S V."/>
        </authorList>
    </citation>
    <scope>NUCLEOTIDE SEQUENCE</scope>
</reference>
<feature type="domain" description="TSCPD" evidence="16">
    <location>
        <begin position="734"/>
        <end position="836"/>
    </location>
</feature>
<name>A0A6J6QMG8_9ZZZZ</name>
<dbReference type="GO" id="GO:0071897">
    <property type="term" value="P:DNA biosynthetic process"/>
    <property type="evidence" value="ECO:0007669"/>
    <property type="project" value="UniProtKB-KW"/>
</dbReference>
<dbReference type="InterPro" id="IPR013344">
    <property type="entry name" value="RNR_NrdJ/NrdZ"/>
</dbReference>
<evidence type="ECO:0000256" key="12">
    <source>
        <dbReference type="ARBA" id="ARBA00033050"/>
    </source>
</evidence>
<evidence type="ECO:0000256" key="9">
    <source>
        <dbReference type="ARBA" id="ARBA00023157"/>
    </source>
</evidence>
<comment type="catalytic activity">
    <reaction evidence="13">
        <text>a 2'-deoxyribonucleoside 5'-diphosphate + [thioredoxin]-disulfide + H2O = a ribonucleoside 5'-diphosphate + [thioredoxin]-dithiol</text>
        <dbReference type="Rhea" id="RHEA:23252"/>
        <dbReference type="Rhea" id="RHEA-COMP:10698"/>
        <dbReference type="Rhea" id="RHEA-COMP:10700"/>
        <dbReference type="ChEBI" id="CHEBI:15377"/>
        <dbReference type="ChEBI" id="CHEBI:29950"/>
        <dbReference type="ChEBI" id="CHEBI:50058"/>
        <dbReference type="ChEBI" id="CHEBI:57930"/>
        <dbReference type="ChEBI" id="CHEBI:73316"/>
        <dbReference type="EC" id="1.17.4.1"/>
    </reaction>
</comment>
<dbReference type="Pfam" id="PF12637">
    <property type="entry name" value="TSCPD"/>
    <property type="match status" value="1"/>
</dbReference>
<evidence type="ECO:0000256" key="1">
    <source>
        <dbReference type="ARBA" id="ARBA00001922"/>
    </source>
</evidence>
<keyword evidence="5" id="KW-0846">Cobalamin</keyword>
<evidence type="ECO:0000256" key="11">
    <source>
        <dbReference type="ARBA" id="ARBA00025437"/>
    </source>
</evidence>
<dbReference type="Pfam" id="PF08471">
    <property type="entry name" value="Ribonuc_red_2_N"/>
    <property type="match status" value="1"/>
</dbReference>
<evidence type="ECO:0000256" key="10">
    <source>
        <dbReference type="ARBA" id="ARBA00023285"/>
    </source>
</evidence>
<evidence type="ECO:0000259" key="14">
    <source>
        <dbReference type="Pfam" id="PF02867"/>
    </source>
</evidence>
<dbReference type="GO" id="GO:0050897">
    <property type="term" value="F:cobalt ion binding"/>
    <property type="evidence" value="ECO:0007669"/>
    <property type="project" value="InterPro"/>
</dbReference>
<evidence type="ECO:0000256" key="13">
    <source>
        <dbReference type="ARBA" id="ARBA00047754"/>
    </source>
</evidence>
<dbReference type="SUPFAM" id="SSF51998">
    <property type="entry name" value="PFL-like glycyl radical enzymes"/>
    <property type="match status" value="1"/>
</dbReference>
<evidence type="ECO:0000256" key="8">
    <source>
        <dbReference type="ARBA" id="ARBA00023002"/>
    </source>
</evidence>
<evidence type="ECO:0000256" key="4">
    <source>
        <dbReference type="ARBA" id="ARBA00014409"/>
    </source>
</evidence>
<comment type="function">
    <text evidence="11">Catalyzes the reduction of ribonucleotides to deoxyribonucleotides. May function to provide a pool of deoxyribonucleotide precursors for DNA repair during oxygen limitation and/or for immediate growth after restoration of oxygen.</text>
</comment>
<evidence type="ECO:0000259" key="15">
    <source>
        <dbReference type="Pfam" id="PF08471"/>
    </source>
</evidence>
<keyword evidence="6" id="KW-0237">DNA synthesis</keyword>
<sequence length="920" mass="100842">MASVEQETVQINPDELVNTVVDEDANLAVRRYFTIAGRDPFEEIEWEERDAFIPGKDKPAFDQKNVEFPKFWTQTATNIVAQKYFRGRMSSPERERSVKEMIGRVVTTIGTWGRNGGYFSTEDEAATFEDELKAILVNQLAAFNSPVWFNVGFEEKPQCSACFILSIEDSMDSILDWIRREGVIFRGGSGSGVNLSRLRSSKEQLSKGGHASGPVSFMRGADASAGTIKSGGKTRRAAKMVVLDVDHPDIQEFIWCKAREEEKARVLEAAGYDMSLDSPDWSSIQYQNANNSVRVSDAFMQAVDSDADWNLTARVDGSVVHTMKARDLLRELSEAAWRCADPGLQYDTTINAWHTLPNSGRINASNPCSEYMSIDDSACNLASLNLMKFRREDGELDVEALEHAIDVVFLAQEILVGYSSYPTPEIERNARAYRQLGLGYANLGALLMARGLPYDSDEGRAYAAAITALMTGRAYRKSSLIAGRMGPFAGYRPNAAAMIGVIAKHRAAVGNIGESETVPTDLLTAARKSWDDALNFGEVHGFRNAQATVLAPTGTISFMMDCDTTGVEPDFSLVKSKKLVGGGEITIVNKTVPLGLEKLGYAPQEVDEIVAYIDERNTVVGAPYVKTEHYPVFDCAIGERAVHYSGHVKMMGAIQPFISGAISKTVNLPEQVTVEDVAQVYIDAWKLGVKAVAIYRDNCKVAQPLSGKDKSEKGQTTLVPLGTVVAAPKRRRLPDDRTEVGRKFRVGEYEGYIHVGLFDDGTAGDIFVDIAKEGTTLAGLMNSFMISVSLGLQYGVPLEVYVSKFSHMRFEPSGPTNDPDIRAAKSIVDYVFRWMGKKFLTVDQQEEIGILSPEVRARLAAAYSAGAPTMPEFDDRPAPGQTALFNSHEDAIECSRCGGRMVRAGTCYTCRDCGTSTGCG</sequence>
<gene>
    <name evidence="17" type="ORF">UFOPK2399_01986</name>
</gene>
<evidence type="ECO:0000256" key="5">
    <source>
        <dbReference type="ARBA" id="ARBA00022628"/>
    </source>
</evidence>
<comment type="cofactor">
    <cofactor evidence="1">
        <name>adenosylcob(III)alamin</name>
        <dbReference type="ChEBI" id="CHEBI:18408"/>
    </cofactor>
</comment>
<keyword evidence="9" id="KW-1015">Disulfide bond</keyword>
<evidence type="ECO:0000256" key="3">
    <source>
        <dbReference type="ARBA" id="ARBA00012274"/>
    </source>
</evidence>
<evidence type="ECO:0000256" key="2">
    <source>
        <dbReference type="ARBA" id="ARBA00007405"/>
    </source>
</evidence>
<keyword evidence="8" id="KW-0560">Oxidoreductase</keyword>
<dbReference type="GO" id="GO:0000166">
    <property type="term" value="F:nucleotide binding"/>
    <property type="evidence" value="ECO:0007669"/>
    <property type="project" value="UniProtKB-KW"/>
</dbReference>
<evidence type="ECO:0000259" key="16">
    <source>
        <dbReference type="Pfam" id="PF12637"/>
    </source>
</evidence>
<protein>
    <recommendedName>
        <fullName evidence="4">Vitamin B12-dependent ribonucleotide reductase</fullName>
        <ecNumber evidence="3">1.17.4.1</ecNumber>
    </recommendedName>
    <alternativeName>
        <fullName evidence="12">Ribonucleoside-diphosphate reductase NrdJ</fullName>
    </alternativeName>
</protein>
<evidence type="ECO:0000313" key="17">
    <source>
        <dbReference type="EMBL" id="CAB4710823.1"/>
    </source>
</evidence>
<dbReference type="PRINTS" id="PR01183">
    <property type="entry name" value="RIBORDTASEM1"/>
</dbReference>
<accession>A0A6J6QMG8</accession>
<dbReference type="GO" id="GO:0004748">
    <property type="term" value="F:ribonucleoside-diphosphate reductase activity, thioredoxin disulfide as acceptor"/>
    <property type="evidence" value="ECO:0007669"/>
    <property type="project" value="UniProtKB-EC"/>
</dbReference>
<dbReference type="InterPro" id="IPR024434">
    <property type="entry name" value="TSCPD_dom"/>
</dbReference>
<feature type="domain" description="Ribonucleotide reductase large subunit C-terminal" evidence="14">
    <location>
        <begin position="160"/>
        <end position="695"/>
    </location>
</feature>
<dbReference type="PANTHER" id="PTHR43371:SF1">
    <property type="entry name" value="RIBONUCLEOSIDE-DIPHOSPHATE REDUCTASE"/>
    <property type="match status" value="1"/>
</dbReference>
<proteinExistence type="inferred from homology"/>
<feature type="domain" description="Ribonucleotide reductase class II vitamin B12-dependent N-terminal" evidence="15">
    <location>
        <begin position="60"/>
        <end position="139"/>
    </location>
</feature>
<dbReference type="EC" id="1.17.4.1" evidence="3"/>
<dbReference type="InterPro" id="IPR050862">
    <property type="entry name" value="RdRp_reductase_class-2"/>
</dbReference>
<dbReference type="Gene3D" id="3.20.70.20">
    <property type="match status" value="1"/>
</dbReference>
<dbReference type="PANTHER" id="PTHR43371">
    <property type="entry name" value="VITAMIN B12-DEPENDENT RIBONUCLEOTIDE REDUCTASE"/>
    <property type="match status" value="1"/>
</dbReference>
<organism evidence="17">
    <name type="scientific">freshwater metagenome</name>
    <dbReference type="NCBI Taxonomy" id="449393"/>
    <lineage>
        <taxon>unclassified sequences</taxon>
        <taxon>metagenomes</taxon>
        <taxon>ecological metagenomes</taxon>
    </lineage>
</organism>
<keyword evidence="7" id="KW-0547">Nucleotide-binding</keyword>
<dbReference type="Pfam" id="PF02867">
    <property type="entry name" value="Ribonuc_red_lgC"/>
    <property type="match status" value="1"/>
</dbReference>
<dbReference type="AlphaFoldDB" id="A0A6J6QMG8"/>
<dbReference type="NCBIfam" id="TIGR02504">
    <property type="entry name" value="NrdJ_Z"/>
    <property type="match status" value="1"/>
</dbReference>
<dbReference type="GO" id="GO:0031419">
    <property type="term" value="F:cobalamin binding"/>
    <property type="evidence" value="ECO:0007669"/>
    <property type="project" value="UniProtKB-KW"/>
</dbReference>
<dbReference type="InterPro" id="IPR013678">
    <property type="entry name" value="RNR_2_N"/>
</dbReference>
<evidence type="ECO:0000256" key="7">
    <source>
        <dbReference type="ARBA" id="ARBA00022741"/>
    </source>
</evidence>
<keyword evidence="10" id="KW-0170">Cobalt</keyword>
<dbReference type="CDD" id="cd02888">
    <property type="entry name" value="RNR_II_dimer"/>
    <property type="match status" value="1"/>
</dbReference>
<dbReference type="NCBIfam" id="NF005122">
    <property type="entry name" value="PRK06556.1"/>
    <property type="match status" value="1"/>
</dbReference>
<dbReference type="InterPro" id="IPR000788">
    <property type="entry name" value="RNR_lg_C"/>
</dbReference>